<dbReference type="InterPro" id="IPR024084">
    <property type="entry name" value="IsoPropMal-DH-like_dom"/>
</dbReference>
<dbReference type="SMART" id="SM01329">
    <property type="entry name" value="Iso_dh"/>
    <property type="match status" value="1"/>
</dbReference>
<dbReference type="GO" id="GO:0016616">
    <property type="term" value="F:oxidoreductase activity, acting on the CH-OH group of donors, NAD or NADP as acceptor"/>
    <property type="evidence" value="ECO:0007669"/>
    <property type="project" value="InterPro"/>
</dbReference>
<reference evidence="8 9" key="1">
    <citation type="submission" date="2018-04" db="EMBL/GenBank/DDBJ databases">
        <title>Genomic Encyclopedia of Archaeal and Bacterial Type Strains, Phase II (KMG-II): from individual species to whole genera.</title>
        <authorList>
            <person name="Goeker M."/>
        </authorList>
    </citation>
    <scope>NUCLEOTIDE SEQUENCE [LARGE SCALE GENOMIC DNA]</scope>
    <source>
        <strain evidence="8 9">DSM 29329</strain>
    </source>
</reference>
<dbReference type="AlphaFoldDB" id="A0A2T6ABL8"/>
<evidence type="ECO:0000256" key="4">
    <source>
        <dbReference type="ARBA" id="ARBA00023002"/>
    </source>
</evidence>
<keyword evidence="6" id="KW-0464">Manganese</keyword>
<evidence type="ECO:0000259" key="7">
    <source>
        <dbReference type="SMART" id="SM01329"/>
    </source>
</evidence>
<evidence type="ECO:0000256" key="2">
    <source>
        <dbReference type="ARBA" id="ARBA00001946"/>
    </source>
</evidence>
<comment type="cofactor">
    <cofactor evidence="1">
        <name>Mn(2+)</name>
        <dbReference type="ChEBI" id="CHEBI:29035"/>
    </cofactor>
</comment>
<keyword evidence="3" id="KW-0479">Metal-binding</keyword>
<dbReference type="PROSITE" id="PS00470">
    <property type="entry name" value="IDH_IMDH"/>
    <property type="match status" value="1"/>
</dbReference>
<dbReference type="Gene3D" id="3.40.718.10">
    <property type="entry name" value="Isopropylmalate Dehydrogenase"/>
    <property type="match status" value="1"/>
</dbReference>
<gene>
    <name evidence="8" type="ORF">C8N44_13153</name>
</gene>
<dbReference type="GO" id="GO:0051287">
    <property type="term" value="F:NAD binding"/>
    <property type="evidence" value="ECO:0007669"/>
    <property type="project" value="InterPro"/>
</dbReference>
<dbReference type="InterPro" id="IPR019818">
    <property type="entry name" value="IsoCit/isopropylmalate_DH_CS"/>
</dbReference>
<evidence type="ECO:0000256" key="3">
    <source>
        <dbReference type="ARBA" id="ARBA00022723"/>
    </source>
</evidence>
<evidence type="ECO:0000313" key="9">
    <source>
        <dbReference type="Proteomes" id="UP000244069"/>
    </source>
</evidence>
<evidence type="ECO:0000256" key="1">
    <source>
        <dbReference type="ARBA" id="ARBA00001936"/>
    </source>
</evidence>
<name>A0A2T6ABL8_9RHOB</name>
<organism evidence="8 9">
    <name type="scientific">Allosediminivita pacifica</name>
    <dbReference type="NCBI Taxonomy" id="1267769"/>
    <lineage>
        <taxon>Bacteria</taxon>
        <taxon>Pseudomonadati</taxon>
        <taxon>Pseudomonadota</taxon>
        <taxon>Alphaproteobacteria</taxon>
        <taxon>Rhodobacterales</taxon>
        <taxon>Paracoccaceae</taxon>
        <taxon>Allosediminivita</taxon>
    </lineage>
</organism>
<comment type="caution">
    <text evidence="8">The sequence shown here is derived from an EMBL/GenBank/DDBJ whole genome shotgun (WGS) entry which is preliminary data.</text>
</comment>
<proteinExistence type="predicted"/>
<protein>
    <submittedName>
        <fullName evidence="8">Isocitrate/isopropylmalate dehydrogenase</fullName>
    </submittedName>
</protein>
<dbReference type="RefSeq" id="WP_373282731.1">
    <property type="nucleotide sequence ID" value="NZ_BMEZ01000029.1"/>
</dbReference>
<dbReference type="Pfam" id="PF00180">
    <property type="entry name" value="Iso_dh"/>
    <property type="match status" value="1"/>
</dbReference>
<comment type="cofactor">
    <cofactor evidence="2">
        <name>Mg(2+)</name>
        <dbReference type="ChEBI" id="CHEBI:18420"/>
    </cofactor>
</comment>
<feature type="domain" description="Isopropylmalate dehydrogenase-like" evidence="7">
    <location>
        <begin position="1"/>
        <end position="128"/>
    </location>
</feature>
<keyword evidence="5" id="KW-0520">NAD</keyword>
<dbReference type="GO" id="GO:0000287">
    <property type="term" value="F:magnesium ion binding"/>
    <property type="evidence" value="ECO:0007669"/>
    <property type="project" value="InterPro"/>
</dbReference>
<evidence type="ECO:0000256" key="6">
    <source>
        <dbReference type="ARBA" id="ARBA00023211"/>
    </source>
</evidence>
<sequence>MHIDAMCAKMVMNPADLDVIVASNLFGDILTDLGAAIQGGLGFAASANICPDEGTPSMFEPVHGSAPDIAGKNIANPIAAIWSGAMMLEHLGESEAASAVLTAIEAATAKGVGTRPGASTTEEITSAILTALEA</sequence>
<dbReference type="Proteomes" id="UP000244069">
    <property type="component" value="Unassembled WGS sequence"/>
</dbReference>
<keyword evidence="9" id="KW-1185">Reference proteome</keyword>
<accession>A0A2T6ABL8</accession>
<keyword evidence="4" id="KW-0560">Oxidoreductase</keyword>
<dbReference type="PANTHER" id="PTHR43275">
    <property type="entry name" value="D-MALATE DEHYDROGENASE [DECARBOXYLATING]"/>
    <property type="match status" value="1"/>
</dbReference>
<dbReference type="SUPFAM" id="SSF53659">
    <property type="entry name" value="Isocitrate/Isopropylmalate dehydrogenase-like"/>
    <property type="match status" value="1"/>
</dbReference>
<evidence type="ECO:0000256" key="5">
    <source>
        <dbReference type="ARBA" id="ARBA00023027"/>
    </source>
</evidence>
<dbReference type="EMBL" id="QBKN01000031">
    <property type="protein sequence ID" value="PTX41211.1"/>
    <property type="molecule type" value="Genomic_DNA"/>
</dbReference>
<dbReference type="PANTHER" id="PTHR43275:SF1">
    <property type="entry name" value="D-MALATE DEHYDROGENASE [DECARBOXYLATING]"/>
    <property type="match status" value="1"/>
</dbReference>
<evidence type="ECO:0000313" key="8">
    <source>
        <dbReference type="EMBL" id="PTX41211.1"/>
    </source>
</evidence>
<dbReference type="InterPro" id="IPR050501">
    <property type="entry name" value="ICDH/IPMDH"/>
</dbReference>